<dbReference type="AlphaFoldDB" id="A0A537KS16"/>
<gene>
    <name evidence="1" type="ORF">E6H01_12265</name>
</gene>
<sequence length="68" mass="6898">MTAVTATPPDGITFSSTLTVDTAGTIITIDMVIAPDAPPTSRVIQVVVPGAVSRSDAVPANTFTVFPP</sequence>
<protein>
    <submittedName>
        <fullName evidence="1">Uncharacterized protein</fullName>
    </submittedName>
</protein>
<accession>A0A537KS16</accession>
<comment type="caution">
    <text evidence="1">The sequence shown here is derived from an EMBL/GenBank/DDBJ whole genome shotgun (WGS) entry which is preliminary data.</text>
</comment>
<evidence type="ECO:0000313" key="1">
    <source>
        <dbReference type="EMBL" id="TMI98553.1"/>
    </source>
</evidence>
<reference evidence="1 2" key="1">
    <citation type="journal article" date="2019" name="Nat. Microbiol.">
        <title>Mediterranean grassland soil C-N compound turnover is dependent on rainfall and depth, and is mediated by genomically divergent microorganisms.</title>
        <authorList>
            <person name="Diamond S."/>
            <person name="Andeer P.F."/>
            <person name="Li Z."/>
            <person name="Crits-Christoph A."/>
            <person name="Burstein D."/>
            <person name="Anantharaman K."/>
            <person name="Lane K.R."/>
            <person name="Thomas B.C."/>
            <person name="Pan C."/>
            <person name="Northen T.R."/>
            <person name="Banfield J.F."/>
        </authorList>
    </citation>
    <scope>NUCLEOTIDE SEQUENCE [LARGE SCALE GENOMIC DNA]</scope>
    <source>
        <strain evidence="1">NP_4</strain>
    </source>
</reference>
<evidence type="ECO:0000313" key="2">
    <source>
        <dbReference type="Proteomes" id="UP000319353"/>
    </source>
</evidence>
<proteinExistence type="predicted"/>
<dbReference type="EMBL" id="VBAL01000162">
    <property type="protein sequence ID" value="TMI98553.1"/>
    <property type="molecule type" value="Genomic_DNA"/>
</dbReference>
<dbReference type="Proteomes" id="UP000319353">
    <property type="component" value="Unassembled WGS sequence"/>
</dbReference>
<name>A0A537KS16_9BACT</name>
<organism evidence="1 2">
    <name type="scientific">Candidatus Segetimicrobium genomatis</name>
    <dbReference type="NCBI Taxonomy" id="2569760"/>
    <lineage>
        <taxon>Bacteria</taxon>
        <taxon>Bacillati</taxon>
        <taxon>Candidatus Sysuimicrobiota</taxon>
        <taxon>Candidatus Sysuimicrobiia</taxon>
        <taxon>Candidatus Sysuimicrobiales</taxon>
        <taxon>Candidatus Segetimicrobiaceae</taxon>
        <taxon>Candidatus Segetimicrobium</taxon>
    </lineage>
</organism>